<reference evidence="1" key="1">
    <citation type="journal article" date="2023" name="Insect Mol. Biol.">
        <title>Genome sequencing provides insights into the evolution of gene families encoding plant cell wall-degrading enzymes in longhorned beetles.</title>
        <authorList>
            <person name="Shin N.R."/>
            <person name="Okamura Y."/>
            <person name="Kirsch R."/>
            <person name="Pauchet Y."/>
        </authorList>
    </citation>
    <scope>NUCLEOTIDE SEQUENCE</scope>
    <source>
        <strain evidence="1">AMC_N1</strain>
    </source>
</reference>
<dbReference type="EMBL" id="JAPWTK010000019">
    <property type="protein sequence ID" value="KAJ8958150.1"/>
    <property type="molecule type" value="Genomic_DNA"/>
</dbReference>
<proteinExistence type="predicted"/>
<accession>A0AAV8Z3V7</accession>
<comment type="caution">
    <text evidence="1">The sequence shown here is derived from an EMBL/GenBank/DDBJ whole genome shotgun (WGS) entry which is preliminary data.</text>
</comment>
<organism evidence="1 2">
    <name type="scientific">Aromia moschata</name>
    <dbReference type="NCBI Taxonomy" id="1265417"/>
    <lineage>
        <taxon>Eukaryota</taxon>
        <taxon>Metazoa</taxon>
        <taxon>Ecdysozoa</taxon>
        <taxon>Arthropoda</taxon>
        <taxon>Hexapoda</taxon>
        <taxon>Insecta</taxon>
        <taxon>Pterygota</taxon>
        <taxon>Neoptera</taxon>
        <taxon>Endopterygota</taxon>
        <taxon>Coleoptera</taxon>
        <taxon>Polyphaga</taxon>
        <taxon>Cucujiformia</taxon>
        <taxon>Chrysomeloidea</taxon>
        <taxon>Cerambycidae</taxon>
        <taxon>Cerambycinae</taxon>
        <taxon>Callichromatini</taxon>
        <taxon>Aromia</taxon>
    </lineage>
</organism>
<evidence type="ECO:0000313" key="2">
    <source>
        <dbReference type="Proteomes" id="UP001162162"/>
    </source>
</evidence>
<sequence length="81" mass="8909">MSHPIDLRPVGGLTLNDLLRNSGDEEYLNINNLPGSQLLAPAEVKTKDTDVDEDAANATAVGLLPEKLYQQIIEMKKMTFL</sequence>
<protein>
    <submittedName>
        <fullName evidence="1">Uncharacterized protein</fullName>
    </submittedName>
</protein>
<keyword evidence="2" id="KW-1185">Reference proteome</keyword>
<evidence type="ECO:0000313" key="1">
    <source>
        <dbReference type="EMBL" id="KAJ8958150.1"/>
    </source>
</evidence>
<name>A0AAV8Z3V7_9CUCU</name>
<gene>
    <name evidence="1" type="ORF">NQ318_006087</name>
</gene>
<dbReference type="AlphaFoldDB" id="A0AAV8Z3V7"/>
<dbReference type="Proteomes" id="UP001162162">
    <property type="component" value="Unassembled WGS sequence"/>
</dbReference>